<organism evidence="3 4">
    <name type="scientific">Desulfobulbus propionicus (strain ATCC 33891 / DSM 2032 / VKM B-1956 / 1pr3)</name>
    <dbReference type="NCBI Taxonomy" id="577650"/>
    <lineage>
        <taxon>Bacteria</taxon>
        <taxon>Pseudomonadati</taxon>
        <taxon>Thermodesulfobacteriota</taxon>
        <taxon>Desulfobulbia</taxon>
        <taxon>Desulfobulbales</taxon>
        <taxon>Desulfobulbaceae</taxon>
        <taxon>Desulfobulbus</taxon>
    </lineage>
</organism>
<dbReference type="EMBL" id="CP002364">
    <property type="protein sequence ID" value="ADW17287.1"/>
    <property type="molecule type" value="Genomic_DNA"/>
</dbReference>
<protein>
    <recommendedName>
        <fullName evidence="2">Dinitrogenase iron-molybdenum cofactor biosynthesis domain-containing protein</fullName>
    </recommendedName>
</protein>
<keyword evidence="4" id="KW-1185">Reference proteome</keyword>
<dbReference type="AlphaFoldDB" id="A0A7U4DNQ6"/>
<dbReference type="Proteomes" id="UP000006365">
    <property type="component" value="Chromosome"/>
</dbReference>
<dbReference type="SUPFAM" id="SSF53146">
    <property type="entry name" value="Nitrogenase accessory factor-like"/>
    <property type="match status" value="1"/>
</dbReference>
<name>A0A7U4DNQ6_DESPD</name>
<dbReference type="Pfam" id="PF02579">
    <property type="entry name" value="Nitro_FeMo-Co"/>
    <property type="match status" value="1"/>
</dbReference>
<evidence type="ECO:0000313" key="4">
    <source>
        <dbReference type="Proteomes" id="UP000006365"/>
    </source>
</evidence>
<evidence type="ECO:0000259" key="2">
    <source>
        <dbReference type="Pfam" id="PF02579"/>
    </source>
</evidence>
<dbReference type="KEGG" id="dpr:Despr_1115"/>
<dbReference type="InterPro" id="IPR036105">
    <property type="entry name" value="DiNase_FeMo-co_biosyn_sf"/>
</dbReference>
<feature type="compositionally biased region" description="Basic and acidic residues" evidence="1">
    <location>
        <begin position="149"/>
        <end position="164"/>
    </location>
</feature>
<reference evidence="3 4" key="1">
    <citation type="journal article" date="2011" name="Stand. Genomic Sci.">
        <title>Complete genome sequence of Desulfobulbus propionicus type strain (1pr3).</title>
        <authorList>
            <person name="Pagani I."/>
            <person name="Lapidus A."/>
            <person name="Nolan M."/>
            <person name="Lucas S."/>
            <person name="Hammon N."/>
            <person name="Deshpande S."/>
            <person name="Cheng J.F."/>
            <person name="Chertkov O."/>
            <person name="Davenport K."/>
            <person name="Tapia R."/>
            <person name="Han C."/>
            <person name="Goodwin L."/>
            <person name="Pitluck S."/>
            <person name="Liolios K."/>
            <person name="Mavromatis K."/>
            <person name="Ivanova N."/>
            <person name="Mikhailova N."/>
            <person name="Pati A."/>
            <person name="Chen A."/>
            <person name="Palaniappan K."/>
            <person name="Land M."/>
            <person name="Hauser L."/>
            <person name="Chang Y.J."/>
            <person name="Jeffries C.D."/>
            <person name="Detter J.C."/>
            <person name="Brambilla E."/>
            <person name="Kannan K.P."/>
            <person name="Djao O.D."/>
            <person name="Rohde M."/>
            <person name="Pukall R."/>
            <person name="Spring S."/>
            <person name="Goker M."/>
            <person name="Sikorski J."/>
            <person name="Woyke T."/>
            <person name="Bristow J."/>
            <person name="Eisen J.A."/>
            <person name="Markowitz V."/>
            <person name="Hugenholtz P."/>
            <person name="Kyrpides N.C."/>
            <person name="Klenk H.P."/>
        </authorList>
    </citation>
    <scope>NUCLEOTIDE SEQUENCE [LARGE SCALE GENOMIC DNA]</scope>
    <source>
        <strain evidence="4">ATCC 33891 / DSM 2032 / 1pr3</strain>
    </source>
</reference>
<gene>
    <name evidence="3" type="ordered locus">Despr_1115</name>
</gene>
<feature type="region of interest" description="Disordered" evidence="1">
    <location>
        <begin position="149"/>
        <end position="174"/>
    </location>
</feature>
<dbReference type="InterPro" id="IPR003731">
    <property type="entry name" value="Di-Nase_FeMo-co_biosynth"/>
</dbReference>
<evidence type="ECO:0000256" key="1">
    <source>
        <dbReference type="SAM" id="MobiDB-lite"/>
    </source>
</evidence>
<dbReference type="Gene3D" id="3.30.420.130">
    <property type="entry name" value="Dinitrogenase iron-molybdenum cofactor biosynthesis domain"/>
    <property type="match status" value="1"/>
</dbReference>
<sequence length="174" mass="18597">MKARGPGKKIAVTVWEQRVSPVFDSARTLLIAEINGNALVGTSLLAFDPERPGELLQMLRAQQVMLIICGAVSEGPASMLEAAGVELIPFITGDVRQVLAQYLLGRPFGPEFRMPGCGKQICCRGRIRRGREIGAGSVTAGWIGGGRTGRGEKSAINEGAEKLPETPASSWKHE</sequence>
<proteinExistence type="predicted"/>
<feature type="domain" description="Dinitrogenase iron-molybdenum cofactor biosynthesis" evidence="2">
    <location>
        <begin position="16"/>
        <end position="102"/>
    </location>
</feature>
<evidence type="ECO:0000313" key="3">
    <source>
        <dbReference type="EMBL" id="ADW17287.1"/>
    </source>
</evidence>
<dbReference type="RefSeq" id="WP_015723830.1">
    <property type="nucleotide sequence ID" value="NC_014972.1"/>
</dbReference>
<accession>A0A7U4DNQ6</accession>